<reference evidence="2" key="2">
    <citation type="submission" date="2017-06" db="EMBL/GenBank/DDBJ databases">
        <title>WGS assembly of Brachypodium distachyon.</title>
        <authorList>
            <consortium name="The International Brachypodium Initiative"/>
            <person name="Lucas S."/>
            <person name="Harmon-Smith M."/>
            <person name="Lail K."/>
            <person name="Tice H."/>
            <person name="Grimwood J."/>
            <person name="Bruce D."/>
            <person name="Barry K."/>
            <person name="Shu S."/>
            <person name="Lindquist E."/>
            <person name="Wang M."/>
            <person name="Pitluck S."/>
            <person name="Vogel J.P."/>
            <person name="Garvin D.F."/>
            <person name="Mockler T.C."/>
            <person name="Schmutz J."/>
            <person name="Rokhsar D."/>
            <person name="Bevan M.W."/>
        </authorList>
    </citation>
    <scope>NUCLEOTIDE SEQUENCE</scope>
    <source>
        <strain evidence="2">Bd21</strain>
    </source>
</reference>
<dbReference type="AlphaFoldDB" id="A0A0Q3JCE0"/>
<evidence type="ECO:0000313" key="2">
    <source>
        <dbReference type="EMBL" id="KQK09924.1"/>
    </source>
</evidence>
<organism evidence="2">
    <name type="scientific">Brachypodium distachyon</name>
    <name type="common">Purple false brome</name>
    <name type="synonym">Trachynia distachya</name>
    <dbReference type="NCBI Taxonomy" id="15368"/>
    <lineage>
        <taxon>Eukaryota</taxon>
        <taxon>Viridiplantae</taxon>
        <taxon>Streptophyta</taxon>
        <taxon>Embryophyta</taxon>
        <taxon>Tracheophyta</taxon>
        <taxon>Spermatophyta</taxon>
        <taxon>Magnoliopsida</taxon>
        <taxon>Liliopsida</taxon>
        <taxon>Poales</taxon>
        <taxon>Poaceae</taxon>
        <taxon>BOP clade</taxon>
        <taxon>Pooideae</taxon>
        <taxon>Stipodae</taxon>
        <taxon>Brachypodieae</taxon>
        <taxon>Brachypodium</taxon>
    </lineage>
</organism>
<protein>
    <submittedName>
        <fullName evidence="2 3">Uncharacterized protein</fullName>
    </submittedName>
</protein>
<dbReference type="EnsemblPlants" id="KQK09924">
    <property type="protein sequence ID" value="KQK09924"/>
    <property type="gene ID" value="BRADI_2g50973v3"/>
</dbReference>
<feature type="region of interest" description="Disordered" evidence="1">
    <location>
        <begin position="92"/>
        <end position="114"/>
    </location>
</feature>
<keyword evidence="4" id="KW-1185">Reference proteome</keyword>
<dbReference type="InParanoid" id="A0A0Q3JCE0"/>
<dbReference type="Gramene" id="KQK09924">
    <property type="protein sequence ID" value="KQK09924"/>
    <property type="gene ID" value="BRADI_2g50973v3"/>
</dbReference>
<dbReference type="Proteomes" id="UP000008810">
    <property type="component" value="Chromosome 2"/>
</dbReference>
<accession>A0A0Q3JCE0</accession>
<evidence type="ECO:0000313" key="3">
    <source>
        <dbReference type="EnsemblPlants" id="KQK09924"/>
    </source>
</evidence>
<sequence>MMLELEVDTPKTTEVRIGGNGRGGKRTKAAGSHAEKTAHNGAAEGIQLPLSSGQAEPLYTTPMITTAAPPPPSPRLVSLWLLLPAVEQVVRPSFPRGPGRRSSPARVLVVSRID</sequence>
<name>A0A0Q3JCE0_BRADI</name>
<proteinExistence type="predicted"/>
<evidence type="ECO:0000313" key="4">
    <source>
        <dbReference type="Proteomes" id="UP000008810"/>
    </source>
</evidence>
<gene>
    <name evidence="2" type="ORF">BRADI_2g50973v3</name>
</gene>
<feature type="region of interest" description="Disordered" evidence="1">
    <location>
        <begin position="1"/>
        <end position="47"/>
    </location>
</feature>
<reference evidence="2 3" key="1">
    <citation type="journal article" date="2010" name="Nature">
        <title>Genome sequencing and analysis of the model grass Brachypodium distachyon.</title>
        <authorList>
            <consortium name="International Brachypodium Initiative"/>
        </authorList>
    </citation>
    <scope>NUCLEOTIDE SEQUENCE [LARGE SCALE GENOMIC DNA]</scope>
    <source>
        <strain evidence="2 3">Bd21</strain>
    </source>
</reference>
<reference evidence="3" key="3">
    <citation type="submission" date="2018-08" db="UniProtKB">
        <authorList>
            <consortium name="EnsemblPlants"/>
        </authorList>
    </citation>
    <scope>IDENTIFICATION</scope>
    <source>
        <strain evidence="3">cv. Bd21</strain>
    </source>
</reference>
<feature type="compositionally biased region" description="Low complexity" evidence="1">
    <location>
        <begin position="92"/>
        <end position="104"/>
    </location>
</feature>
<dbReference type="EMBL" id="CM000881">
    <property type="protein sequence ID" value="KQK09924.1"/>
    <property type="molecule type" value="Genomic_DNA"/>
</dbReference>
<evidence type="ECO:0000256" key="1">
    <source>
        <dbReference type="SAM" id="MobiDB-lite"/>
    </source>
</evidence>